<name>A0ABD3IBJ7_9MARC</name>
<protein>
    <submittedName>
        <fullName evidence="1">Uncharacterized protein</fullName>
    </submittedName>
</protein>
<reference evidence="1 2" key="1">
    <citation type="submission" date="2024-09" db="EMBL/GenBank/DDBJ databases">
        <title>Chromosome-scale assembly of Riccia sorocarpa.</title>
        <authorList>
            <person name="Paukszto L."/>
        </authorList>
    </citation>
    <scope>NUCLEOTIDE SEQUENCE [LARGE SCALE GENOMIC DNA]</scope>
    <source>
        <strain evidence="1">LP-2024</strain>
        <tissue evidence="1">Aerial parts of the thallus</tissue>
    </source>
</reference>
<accession>A0ABD3IBJ7</accession>
<dbReference type="AlphaFoldDB" id="A0ABD3IBJ7"/>
<dbReference type="Proteomes" id="UP001633002">
    <property type="component" value="Unassembled WGS sequence"/>
</dbReference>
<organism evidence="1 2">
    <name type="scientific">Riccia sorocarpa</name>
    <dbReference type="NCBI Taxonomy" id="122646"/>
    <lineage>
        <taxon>Eukaryota</taxon>
        <taxon>Viridiplantae</taxon>
        <taxon>Streptophyta</taxon>
        <taxon>Embryophyta</taxon>
        <taxon>Marchantiophyta</taxon>
        <taxon>Marchantiopsida</taxon>
        <taxon>Marchantiidae</taxon>
        <taxon>Marchantiales</taxon>
        <taxon>Ricciaceae</taxon>
        <taxon>Riccia</taxon>
    </lineage>
</organism>
<gene>
    <name evidence="1" type="ORF">R1sor_018888</name>
</gene>
<comment type="caution">
    <text evidence="1">The sequence shown here is derived from an EMBL/GenBank/DDBJ whole genome shotgun (WGS) entry which is preliminary data.</text>
</comment>
<keyword evidence="2" id="KW-1185">Reference proteome</keyword>
<evidence type="ECO:0000313" key="2">
    <source>
        <dbReference type="Proteomes" id="UP001633002"/>
    </source>
</evidence>
<sequence>MTLVHNDEVCWRFQTHFECHSATVKKCCAIRWHPGLDALVKASMLPNLPATDSRAQNQQKQQSWGTISFGKVFGIRGEVFGVTFVPLQPSRLNTNRFVCLTGSIIFMLFDNLKSAPSSGKSCMRFTLKRLDKYLVTQLISAFRYSLFKTLKSNPSDMKGSRG</sequence>
<proteinExistence type="predicted"/>
<dbReference type="EMBL" id="JBJQOH010000001">
    <property type="protein sequence ID" value="KAL3700866.1"/>
    <property type="molecule type" value="Genomic_DNA"/>
</dbReference>
<evidence type="ECO:0000313" key="1">
    <source>
        <dbReference type="EMBL" id="KAL3700866.1"/>
    </source>
</evidence>